<feature type="transmembrane region" description="Helical" evidence="1">
    <location>
        <begin position="39"/>
        <end position="58"/>
    </location>
</feature>
<keyword evidence="1" id="KW-0472">Membrane</keyword>
<sequence length="126" mass="13537">MTGWTFSRVFCVVLAAVLGVRSLSTLIAGADFGVPGAGWRSVWQLIMLAILAIGIVNARWTTRVMVAVAAVYLMATISEVVDTTTLVGIVPVDMRDRYLHPLFAVVAAACAVIDRVRRHVAAPSVR</sequence>
<keyword evidence="1" id="KW-0812">Transmembrane</keyword>
<feature type="transmembrane region" description="Helical" evidence="1">
    <location>
        <begin position="70"/>
        <end position="92"/>
    </location>
</feature>
<reference evidence="2 3" key="1">
    <citation type="submission" date="2013-01" db="EMBL/GenBank/DDBJ databases">
        <title>Whole genome shotgun sequence of Gordonia soli NBRC 108243.</title>
        <authorList>
            <person name="Isaki-Nakamura S."/>
            <person name="Hosoyama A."/>
            <person name="Tsuchikane K."/>
            <person name="Ando Y."/>
            <person name="Baba S."/>
            <person name="Ohji S."/>
            <person name="Hamada M."/>
            <person name="Tamura T."/>
            <person name="Yamazoe A."/>
            <person name="Yamazaki S."/>
            <person name="Fujita N."/>
        </authorList>
    </citation>
    <scope>NUCLEOTIDE SEQUENCE [LARGE SCALE GENOMIC DNA]</scope>
    <source>
        <strain evidence="2 3">NBRC 108243</strain>
    </source>
</reference>
<accession>M0QQS3</accession>
<evidence type="ECO:0000313" key="3">
    <source>
        <dbReference type="Proteomes" id="UP000011666"/>
    </source>
</evidence>
<organism evidence="2 3">
    <name type="scientific">Gordonia soli NBRC 108243</name>
    <dbReference type="NCBI Taxonomy" id="1223545"/>
    <lineage>
        <taxon>Bacteria</taxon>
        <taxon>Bacillati</taxon>
        <taxon>Actinomycetota</taxon>
        <taxon>Actinomycetes</taxon>
        <taxon>Mycobacteriales</taxon>
        <taxon>Gordoniaceae</taxon>
        <taxon>Gordonia</taxon>
    </lineage>
</organism>
<dbReference type="AlphaFoldDB" id="M0QQS3"/>
<dbReference type="STRING" id="1223545.GS4_43_00400"/>
<gene>
    <name evidence="2" type="ORF">GS4_43_00400</name>
</gene>
<evidence type="ECO:0000256" key="1">
    <source>
        <dbReference type="SAM" id="Phobius"/>
    </source>
</evidence>
<comment type="caution">
    <text evidence="2">The sequence shown here is derived from an EMBL/GenBank/DDBJ whole genome shotgun (WGS) entry which is preliminary data.</text>
</comment>
<dbReference type="EMBL" id="BANX01000043">
    <property type="protein sequence ID" value="GAC70913.1"/>
    <property type="molecule type" value="Genomic_DNA"/>
</dbReference>
<keyword evidence="3" id="KW-1185">Reference proteome</keyword>
<evidence type="ECO:0000313" key="2">
    <source>
        <dbReference type="EMBL" id="GAC70913.1"/>
    </source>
</evidence>
<protein>
    <submittedName>
        <fullName evidence="2">Uncharacterized protein</fullName>
    </submittedName>
</protein>
<dbReference type="Proteomes" id="UP000011666">
    <property type="component" value="Unassembled WGS sequence"/>
</dbReference>
<keyword evidence="1" id="KW-1133">Transmembrane helix</keyword>
<proteinExistence type="predicted"/>
<name>M0QQS3_9ACTN</name>